<dbReference type="NCBIfam" id="NF035938">
    <property type="entry name" value="EboA_domain"/>
    <property type="match status" value="1"/>
</dbReference>
<sequence length="232" mass="25770">MHTHGFDVLLGATRARLAPEERWLDDALMNARRRDVNRLLGAYTSASRKTAGRDLRLTAVEHADIDALSPGLSCDRWTLDDLVRATILLEAARVEDDALAWIATASACYENGDAREQQSWLRAISLLPLAERFAAFGIDACRSHIQPTFEAIACDNPYPAKYFPDLNFNQLVLKALFIGAPLARVVGLRRRLNPDLSRMARDYASERRAAGRPVPADLPLALHDARVEEPVS</sequence>
<dbReference type="EMBL" id="GU260705">
    <property type="protein sequence ID" value="ADC35924.1"/>
    <property type="molecule type" value="Genomic_DNA"/>
</dbReference>
<name>E3T6I0_9BACT</name>
<reference evidence="1" key="1">
    <citation type="submission" date="2009-12" db="EMBL/GenBank/DDBJ databases">
        <authorList>
            <person name="Kielak A."/>
            <person name="van Veen J.A."/>
            <person name="Kowalchuk G.A."/>
        </authorList>
    </citation>
    <scope>NUCLEOTIDE SEQUENCE</scope>
</reference>
<accession>E3T6I0</accession>
<evidence type="ECO:0000313" key="1">
    <source>
        <dbReference type="EMBL" id="ADC35924.1"/>
    </source>
</evidence>
<proteinExistence type="predicted"/>
<reference evidence="1" key="2">
    <citation type="journal article" date="2010" name="Appl. Environ. Microbiol.">
        <title>Comparative analysis of acidobacterial genomic fragments from terrestrial and aquatic metagenomic libraries, with emphasis on acidobacteria subdivision 6.</title>
        <authorList>
            <person name="Kielak A.M."/>
            <person name="van Veen J.A."/>
            <person name="Kowalchuk G.A."/>
        </authorList>
    </citation>
    <scope>NUCLEOTIDE SEQUENCE</scope>
</reference>
<protein>
    <submittedName>
        <fullName evidence="1">Uncharacterized protein</fullName>
    </submittedName>
</protein>
<organism evidence="1">
    <name type="scientific">uncultured bacterium 70</name>
    <dbReference type="NCBI Taxonomy" id="698392"/>
    <lineage>
        <taxon>Bacteria</taxon>
        <taxon>environmental samples</taxon>
    </lineage>
</organism>
<dbReference type="AlphaFoldDB" id="E3T6I0"/>
<dbReference type="InterPro" id="IPR047715">
    <property type="entry name" value="EboA_dom"/>
</dbReference>